<feature type="coiled-coil region" evidence="1">
    <location>
        <begin position="44"/>
        <end position="77"/>
    </location>
</feature>
<sequence>MPLFDFFASLLEQLFIYGVTAYIIFFGISIFVFLVTGKSLLYRIVEWNNRMKEQEAERQVEEELRRQADAAEQIRNLPVPENESHLDYFDRKNRRAVNGLPARLKRFRKEVEAGRVPSLESMLRTRAYDVVNPVPY</sequence>
<keyword evidence="2" id="KW-0812">Transmembrane</keyword>
<keyword evidence="2" id="KW-1133">Transmembrane helix</keyword>
<evidence type="ECO:0000256" key="2">
    <source>
        <dbReference type="SAM" id="Phobius"/>
    </source>
</evidence>
<keyword evidence="1" id="KW-0175">Coiled coil</keyword>
<feature type="non-terminal residue" evidence="3">
    <location>
        <position position="136"/>
    </location>
</feature>
<keyword evidence="2" id="KW-0472">Membrane</keyword>
<proteinExistence type="predicted"/>
<dbReference type="RefSeq" id="WP_205104667.1">
    <property type="nucleotide sequence ID" value="NZ_JACJJC010000072.1"/>
</dbReference>
<dbReference type="EMBL" id="JACJJC010000072">
    <property type="protein sequence ID" value="MBM6705040.1"/>
    <property type="molecule type" value="Genomic_DNA"/>
</dbReference>
<feature type="transmembrane region" description="Helical" evidence="2">
    <location>
        <begin position="14"/>
        <end position="35"/>
    </location>
</feature>
<gene>
    <name evidence="3" type="ORF">H6A60_11240</name>
</gene>
<dbReference type="Proteomes" id="UP000715095">
    <property type="component" value="Unassembled WGS sequence"/>
</dbReference>
<evidence type="ECO:0000256" key="1">
    <source>
        <dbReference type="SAM" id="Coils"/>
    </source>
</evidence>
<organism evidence="3 4">
    <name type="scientific">Sutterella massiliensis</name>
    <dbReference type="NCBI Taxonomy" id="1816689"/>
    <lineage>
        <taxon>Bacteria</taxon>
        <taxon>Pseudomonadati</taxon>
        <taxon>Pseudomonadota</taxon>
        <taxon>Betaproteobacteria</taxon>
        <taxon>Burkholderiales</taxon>
        <taxon>Sutterellaceae</taxon>
        <taxon>Sutterella</taxon>
    </lineage>
</organism>
<reference evidence="3 4" key="1">
    <citation type="journal article" date="2021" name="Sci. Rep.">
        <title>The distribution of antibiotic resistance genes in chicken gut microbiota commensals.</title>
        <authorList>
            <person name="Juricova H."/>
            <person name="Matiasovicova J."/>
            <person name="Kubasova T."/>
            <person name="Cejkova D."/>
            <person name="Rychlik I."/>
        </authorList>
    </citation>
    <scope>NUCLEOTIDE SEQUENCE [LARGE SCALE GENOMIC DNA]</scope>
    <source>
        <strain evidence="3 4">An829</strain>
    </source>
</reference>
<evidence type="ECO:0000313" key="4">
    <source>
        <dbReference type="Proteomes" id="UP000715095"/>
    </source>
</evidence>
<protein>
    <submittedName>
        <fullName evidence="3">Uncharacterized protein</fullName>
    </submittedName>
</protein>
<evidence type="ECO:0000313" key="3">
    <source>
        <dbReference type="EMBL" id="MBM6705040.1"/>
    </source>
</evidence>
<comment type="caution">
    <text evidence="3">The sequence shown here is derived from an EMBL/GenBank/DDBJ whole genome shotgun (WGS) entry which is preliminary data.</text>
</comment>
<keyword evidence="4" id="KW-1185">Reference proteome</keyword>
<name>A0ABS2DWF6_9BURK</name>
<accession>A0ABS2DWF6</accession>